<dbReference type="AlphaFoldDB" id="A0A067TJH2"/>
<gene>
    <name evidence="1" type="ORF">GALMADRAFT_56230</name>
</gene>
<reference evidence="2" key="1">
    <citation type="journal article" date="2014" name="Proc. Natl. Acad. Sci. U.S.A.">
        <title>Extensive sampling of basidiomycete genomes demonstrates inadequacy of the white-rot/brown-rot paradigm for wood decay fungi.</title>
        <authorList>
            <person name="Riley R."/>
            <person name="Salamov A.A."/>
            <person name="Brown D.W."/>
            <person name="Nagy L.G."/>
            <person name="Floudas D."/>
            <person name="Held B.W."/>
            <person name="Levasseur A."/>
            <person name="Lombard V."/>
            <person name="Morin E."/>
            <person name="Otillar R."/>
            <person name="Lindquist E.A."/>
            <person name="Sun H."/>
            <person name="LaButti K.M."/>
            <person name="Schmutz J."/>
            <person name="Jabbour D."/>
            <person name="Luo H."/>
            <person name="Baker S.E."/>
            <person name="Pisabarro A.G."/>
            <person name="Walton J.D."/>
            <person name="Blanchette R.A."/>
            <person name="Henrissat B."/>
            <person name="Martin F."/>
            <person name="Cullen D."/>
            <person name="Hibbett D.S."/>
            <person name="Grigoriev I.V."/>
        </authorList>
    </citation>
    <scope>NUCLEOTIDE SEQUENCE [LARGE SCALE GENOMIC DNA]</scope>
    <source>
        <strain evidence="2">CBS 339.88</strain>
    </source>
</reference>
<dbReference type="Proteomes" id="UP000027222">
    <property type="component" value="Unassembled WGS sequence"/>
</dbReference>
<evidence type="ECO:0000313" key="2">
    <source>
        <dbReference type="Proteomes" id="UP000027222"/>
    </source>
</evidence>
<dbReference type="STRING" id="685588.A0A067TJH2"/>
<dbReference type="EMBL" id="KL142368">
    <property type="protein sequence ID" value="KDR83316.1"/>
    <property type="molecule type" value="Genomic_DNA"/>
</dbReference>
<evidence type="ECO:0000313" key="1">
    <source>
        <dbReference type="EMBL" id="KDR83316.1"/>
    </source>
</evidence>
<sequence>MDIESLLKPEGESHTLQETSDQEIYEAVMAAIKVRENIDINGGDDIEDDSHSHIDPRPTYRDVLRAVSTICRYIEDLNDPIAWKMEALFMSFNMKIRSDESRNMRSTVITDFFHKA</sequence>
<dbReference type="HOGENOM" id="CLU_156048_1_0_1"/>
<keyword evidence="2" id="KW-1185">Reference proteome</keyword>
<proteinExistence type="predicted"/>
<accession>A0A067TJH2</accession>
<organism evidence="1 2">
    <name type="scientific">Galerina marginata (strain CBS 339.88)</name>
    <dbReference type="NCBI Taxonomy" id="685588"/>
    <lineage>
        <taxon>Eukaryota</taxon>
        <taxon>Fungi</taxon>
        <taxon>Dikarya</taxon>
        <taxon>Basidiomycota</taxon>
        <taxon>Agaricomycotina</taxon>
        <taxon>Agaricomycetes</taxon>
        <taxon>Agaricomycetidae</taxon>
        <taxon>Agaricales</taxon>
        <taxon>Agaricineae</taxon>
        <taxon>Strophariaceae</taxon>
        <taxon>Galerina</taxon>
    </lineage>
</organism>
<dbReference type="OrthoDB" id="162969at2759"/>
<name>A0A067TJH2_GALM3</name>
<protein>
    <submittedName>
        <fullName evidence="1">Uncharacterized protein</fullName>
    </submittedName>
</protein>